<dbReference type="InterPro" id="IPR052017">
    <property type="entry name" value="TSUP"/>
</dbReference>
<name>A0A6N7W676_9ACTO</name>
<dbReference type="Pfam" id="PF01925">
    <property type="entry name" value="TauE"/>
    <property type="match status" value="1"/>
</dbReference>
<keyword evidence="3" id="KW-0813">Transport</keyword>
<dbReference type="EMBL" id="VULO01000004">
    <property type="protein sequence ID" value="MSS83932.1"/>
    <property type="molecule type" value="Genomic_DNA"/>
</dbReference>
<evidence type="ECO:0000256" key="4">
    <source>
        <dbReference type="ARBA" id="ARBA00022475"/>
    </source>
</evidence>
<evidence type="ECO:0000256" key="2">
    <source>
        <dbReference type="ARBA" id="ARBA00009142"/>
    </source>
</evidence>
<reference evidence="9 10" key="1">
    <citation type="submission" date="2019-08" db="EMBL/GenBank/DDBJ databases">
        <title>In-depth cultivation of the pig gut microbiome towards novel bacterial diversity and tailored functional studies.</title>
        <authorList>
            <person name="Wylensek D."/>
            <person name="Hitch T.C.A."/>
            <person name="Clavel T."/>
        </authorList>
    </citation>
    <scope>NUCLEOTIDE SEQUENCE [LARGE SCALE GENOMIC DNA]</scope>
    <source>
        <strain evidence="9 10">WB03_NA08</strain>
    </source>
</reference>
<evidence type="ECO:0000256" key="8">
    <source>
        <dbReference type="RuleBase" id="RU363041"/>
    </source>
</evidence>
<gene>
    <name evidence="9" type="ORF">FYJ24_03965</name>
</gene>
<feature type="transmembrane region" description="Helical" evidence="8">
    <location>
        <begin position="196"/>
        <end position="214"/>
    </location>
</feature>
<proteinExistence type="inferred from homology"/>
<dbReference type="GO" id="GO:0005886">
    <property type="term" value="C:plasma membrane"/>
    <property type="evidence" value="ECO:0007669"/>
    <property type="project" value="UniProtKB-SubCell"/>
</dbReference>
<evidence type="ECO:0000313" key="9">
    <source>
        <dbReference type="EMBL" id="MSS83932.1"/>
    </source>
</evidence>
<dbReference type="AlphaFoldDB" id="A0A6N7W676"/>
<dbReference type="PANTHER" id="PTHR30269:SF37">
    <property type="entry name" value="MEMBRANE TRANSPORTER PROTEIN"/>
    <property type="match status" value="1"/>
</dbReference>
<keyword evidence="7 8" id="KW-0472">Membrane</keyword>
<organism evidence="9 10">
    <name type="scientific">Scrofimicrobium canadense</name>
    <dbReference type="NCBI Taxonomy" id="2652290"/>
    <lineage>
        <taxon>Bacteria</taxon>
        <taxon>Bacillati</taxon>
        <taxon>Actinomycetota</taxon>
        <taxon>Actinomycetes</taxon>
        <taxon>Actinomycetales</taxon>
        <taxon>Actinomycetaceae</taxon>
        <taxon>Scrofimicrobium</taxon>
    </lineage>
</organism>
<comment type="subcellular location">
    <subcellularLocation>
        <location evidence="1 8">Cell membrane</location>
        <topology evidence="1 8">Multi-pass membrane protein</topology>
    </subcellularLocation>
</comment>
<accession>A0A6N7W676</accession>
<evidence type="ECO:0000256" key="1">
    <source>
        <dbReference type="ARBA" id="ARBA00004651"/>
    </source>
</evidence>
<protein>
    <recommendedName>
        <fullName evidence="8">Probable membrane transporter protein</fullName>
    </recommendedName>
</protein>
<dbReference type="InterPro" id="IPR002781">
    <property type="entry name" value="TM_pro_TauE-like"/>
</dbReference>
<dbReference type="Proteomes" id="UP000470875">
    <property type="component" value="Unassembled WGS sequence"/>
</dbReference>
<evidence type="ECO:0000313" key="10">
    <source>
        <dbReference type="Proteomes" id="UP000470875"/>
    </source>
</evidence>
<sequence>MGVAYAYVTIAISVLAVLVGAFAQASAGTGLGLISGGILVVTLGREPSIVLLSLISIPMMAAILWQNHRDIQWKNAVFMTIPALIATPLLALGLRKVADGYLLVAAGVAVLMSVFFLLNGHNVARLKGKIGATGAGLLSAVMNMLSGSGGPPVAIYAVNAQWSPSATRGTLQVFFMGMSLASVTSLGIPLWDIRTVIFLCCAAVVGTVSGMLVANKLPVKAARLAILALAALGGCVMLGSGIASFL</sequence>
<evidence type="ECO:0000256" key="6">
    <source>
        <dbReference type="ARBA" id="ARBA00022989"/>
    </source>
</evidence>
<dbReference type="PANTHER" id="PTHR30269">
    <property type="entry name" value="TRANSMEMBRANE PROTEIN YFCA"/>
    <property type="match status" value="1"/>
</dbReference>
<feature type="transmembrane region" description="Helical" evidence="8">
    <location>
        <begin position="77"/>
        <end position="94"/>
    </location>
</feature>
<feature type="transmembrane region" description="Helical" evidence="8">
    <location>
        <begin position="171"/>
        <end position="190"/>
    </location>
</feature>
<feature type="transmembrane region" description="Helical" evidence="8">
    <location>
        <begin position="226"/>
        <end position="245"/>
    </location>
</feature>
<keyword evidence="4 8" id="KW-1003">Cell membrane</keyword>
<keyword evidence="10" id="KW-1185">Reference proteome</keyword>
<evidence type="ECO:0000256" key="7">
    <source>
        <dbReference type="ARBA" id="ARBA00023136"/>
    </source>
</evidence>
<keyword evidence="5 8" id="KW-0812">Transmembrane</keyword>
<evidence type="ECO:0000256" key="3">
    <source>
        <dbReference type="ARBA" id="ARBA00022448"/>
    </source>
</evidence>
<comment type="caution">
    <text evidence="9">The sequence shown here is derived from an EMBL/GenBank/DDBJ whole genome shotgun (WGS) entry which is preliminary data.</text>
</comment>
<comment type="similarity">
    <text evidence="2 8">Belongs to the 4-toluene sulfonate uptake permease (TSUP) (TC 2.A.102) family.</text>
</comment>
<feature type="transmembrane region" description="Helical" evidence="8">
    <location>
        <begin position="47"/>
        <end position="65"/>
    </location>
</feature>
<evidence type="ECO:0000256" key="5">
    <source>
        <dbReference type="ARBA" id="ARBA00022692"/>
    </source>
</evidence>
<keyword evidence="6 8" id="KW-1133">Transmembrane helix</keyword>
<feature type="transmembrane region" description="Helical" evidence="8">
    <location>
        <begin position="100"/>
        <end position="119"/>
    </location>
</feature>